<keyword evidence="5" id="KW-1185">Reference proteome</keyword>
<evidence type="ECO:0000313" key="4">
    <source>
        <dbReference type="EMBL" id="MFD0957811.1"/>
    </source>
</evidence>
<accession>A0ABW3HJW5</accession>
<dbReference type="InterPro" id="IPR054470">
    <property type="entry name" value="FIMAH_dom"/>
</dbReference>
<dbReference type="Pfam" id="PF02018">
    <property type="entry name" value="CBM_4_9"/>
    <property type="match status" value="1"/>
</dbReference>
<evidence type="ECO:0000313" key="5">
    <source>
        <dbReference type="Proteomes" id="UP001596989"/>
    </source>
</evidence>
<dbReference type="Gene3D" id="2.60.120.260">
    <property type="entry name" value="Galactose-binding domain-like"/>
    <property type="match status" value="1"/>
</dbReference>
<gene>
    <name evidence="4" type="ORF">ACFQ2I_00195</name>
</gene>
<reference evidence="5" key="1">
    <citation type="journal article" date="2019" name="Int. J. Syst. Evol. Microbiol.">
        <title>The Global Catalogue of Microorganisms (GCM) 10K type strain sequencing project: providing services to taxonomists for standard genome sequencing and annotation.</title>
        <authorList>
            <consortium name="The Broad Institute Genomics Platform"/>
            <consortium name="The Broad Institute Genome Sequencing Center for Infectious Disease"/>
            <person name="Wu L."/>
            <person name="Ma J."/>
        </authorList>
    </citation>
    <scope>NUCLEOTIDE SEQUENCE [LARGE SCALE GENOMIC DNA]</scope>
    <source>
        <strain evidence="5">CCUG 59129</strain>
    </source>
</reference>
<comment type="caution">
    <text evidence="4">The sequence shown here is derived from an EMBL/GenBank/DDBJ whole genome shotgun (WGS) entry which is preliminary data.</text>
</comment>
<proteinExistence type="predicted"/>
<evidence type="ECO:0000256" key="1">
    <source>
        <dbReference type="ARBA" id="ARBA00022801"/>
    </source>
</evidence>
<evidence type="ECO:0000259" key="3">
    <source>
        <dbReference type="Pfam" id="PF22888"/>
    </source>
</evidence>
<dbReference type="InterPro" id="IPR008979">
    <property type="entry name" value="Galactose-bd-like_sf"/>
</dbReference>
<feature type="domain" description="CBM-cenC" evidence="2">
    <location>
        <begin position="40"/>
        <end position="169"/>
    </location>
</feature>
<dbReference type="Proteomes" id="UP001596989">
    <property type="component" value="Unassembled WGS sequence"/>
</dbReference>
<dbReference type="SUPFAM" id="SSF49785">
    <property type="entry name" value="Galactose-binding domain-like"/>
    <property type="match status" value="1"/>
</dbReference>
<name>A0ABW3HJW5_9BACL</name>
<keyword evidence="1" id="KW-0378">Hydrolase</keyword>
<feature type="domain" description="FIMAH" evidence="3">
    <location>
        <begin position="197"/>
        <end position="273"/>
    </location>
</feature>
<organism evidence="4 5">
    <name type="scientific">Paenibacillus chungangensis</name>
    <dbReference type="NCBI Taxonomy" id="696535"/>
    <lineage>
        <taxon>Bacteria</taxon>
        <taxon>Bacillati</taxon>
        <taxon>Bacillota</taxon>
        <taxon>Bacilli</taxon>
        <taxon>Bacillales</taxon>
        <taxon>Paenibacillaceae</taxon>
        <taxon>Paenibacillus</taxon>
    </lineage>
</organism>
<dbReference type="Pfam" id="PF22888">
    <property type="entry name" value="FIMAH"/>
    <property type="match status" value="1"/>
</dbReference>
<protein>
    <submittedName>
        <fullName evidence="4">FIMAH domain-containing protein</fullName>
    </submittedName>
</protein>
<dbReference type="RefSeq" id="WP_377561529.1">
    <property type="nucleotide sequence ID" value="NZ_JBHTJZ010000002.1"/>
</dbReference>
<dbReference type="EMBL" id="JBHTJZ010000002">
    <property type="protein sequence ID" value="MFD0957811.1"/>
    <property type="molecule type" value="Genomic_DNA"/>
</dbReference>
<sequence length="279" mass="30685">MALGDDGNIYYGMDSTKLAMIEVSDGVTIPDVEVAIPLPNHDFEQFVSATDIPGWSTLYQSNADAGVSTERSSSGQYSLKIEDSSQTGTVAVGSDAFPVQPGLDYTLTADVFLQEGRTLLYIGYYDEDGKELAKSSTQVASGAGAWQSVTIKGTAPESAHTARVVAFCSQYWMTTAYYDNIRMSYTLSADQVNAVFLQDRINEYAASDQLLHPLTKKLANALKAAVHHQMKGHDEQAQHHLRQLLKHLTDTENTDLINADAMRVLQASGYYLMHNWQNE</sequence>
<dbReference type="InterPro" id="IPR003305">
    <property type="entry name" value="CenC_carb-bd"/>
</dbReference>
<evidence type="ECO:0000259" key="2">
    <source>
        <dbReference type="Pfam" id="PF02018"/>
    </source>
</evidence>